<dbReference type="Proteomes" id="UP001345963">
    <property type="component" value="Unassembled WGS sequence"/>
</dbReference>
<keyword evidence="2" id="KW-1185">Reference proteome</keyword>
<organism evidence="1 2">
    <name type="scientific">Ataeniobius toweri</name>
    <dbReference type="NCBI Taxonomy" id="208326"/>
    <lineage>
        <taxon>Eukaryota</taxon>
        <taxon>Metazoa</taxon>
        <taxon>Chordata</taxon>
        <taxon>Craniata</taxon>
        <taxon>Vertebrata</taxon>
        <taxon>Euteleostomi</taxon>
        <taxon>Actinopterygii</taxon>
        <taxon>Neopterygii</taxon>
        <taxon>Teleostei</taxon>
        <taxon>Neoteleostei</taxon>
        <taxon>Acanthomorphata</taxon>
        <taxon>Ovalentaria</taxon>
        <taxon>Atherinomorphae</taxon>
        <taxon>Cyprinodontiformes</taxon>
        <taxon>Goodeidae</taxon>
        <taxon>Ataeniobius</taxon>
    </lineage>
</organism>
<comment type="caution">
    <text evidence="1">The sequence shown here is derived from an EMBL/GenBank/DDBJ whole genome shotgun (WGS) entry which is preliminary data.</text>
</comment>
<dbReference type="EMBL" id="JAHUTI010014433">
    <property type="protein sequence ID" value="MED6237253.1"/>
    <property type="molecule type" value="Genomic_DNA"/>
</dbReference>
<reference evidence="1 2" key="1">
    <citation type="submission" date="2021-07" db="EMBL/GenBank/DDBJ databases">
        <authorList>
            <person name="Palmer J.M."/>
        </authorList>
    </citation>
    <scope>NUCLEOTIDE SEQUENCE [LARGE SCALE GENOMIC DNA]</scope>
    <source>
        <strain evidence="1 2">AT_MEX2019</strain>
        <tissue evidence="1">Muscle</tissue>
    </source>
</reference>
<sequence>MGVKEERRRRRSEGGCRRRRTFTHCYRVGELLRPPLLHVNFPGESFDRRLFSICGYAWYFLRHIVVQQRPRSCVSLSIEATQPLSGRSDYQAI</sequence>
<evidence type="ECO:0000313" key="2">
    <source>
        <dbReference type="Proteomes" id="UP001345963"/>
    </source>
</evidence>
<evidence type="ECO:0000313" key="1">
    <source>
        <dbReference type="EMBL" id="MED6237253.1"/>
    </source>
</evidence>
<name>A0ABU7AHZ0_9TELE</name>
<gene>
    <name evidence="1" type="ORF">ATANTOWER_021431</name>
</gene>
<protein>
    <submittedName>
        <fullName evidence="1">Uncharacterized protein</fullName>
    </submittedName>
</protein>
<proteinExistence type="predicted"/>
<accession>A0ABU7AHZ0</accession>